<dbReference type="AlphaFoldDB" id="A0A5C4NTS2"/>
<dbReference type="RefSeq" id="WP_139091255.1">
    <property type="nucleotide sequence ID" value="NZ_VDGE01000006.1"/>
</dbReference>
<comment type="caution">
    <text evidence="1">The sequence shown here is derived from an EMBL/GenBank/DDBJ whole genome shotgun (WGS) entry which is preliminary data.</text>
</comment>
<reference evidence="1 2" key="1">
    <citation type="submission" date="2019-06" db="EMBL/GenBank/DDBJ databases">
        <title>Genome sequence of Janthinobacterium lividum UCD_MED1.</title>
        <authorList>
            <person name="De Leon M.E."/>
            <person name="Jospin G."/>
        </authorList>
    </citation>
    <scope>NUCLEOTIDE SEQUENCE [LARGE SCALE GENOMIC DNA]</scope>
    <source>
        <strain evidence="1 2">UCD_MED1</strain>
    </source>
</reference>
<sequence length="269" mass="26776">MRTHDDSPRLPARPSLLTQAQQAEADRNRILTTLEGGNTGSSARSRCGRLSLRKSMGAGAALLLLVAAGVWLGQRGERAGDDDGLAAPVALPVATTAPAIVEAPPAVASIHDEAPSGAAVPQQSLSDMLDAGAAATVATVATAAASNASAAHPGDVLSKALETPSPPAAAAKQVARAARPTAKKTPAKVPAATPARRAEDSDIALLSALLAHAQAAPAPKKTAAGLRAQLRQCAALKRDAAVACHARACQGHGDNAQCQAGQAAAKGGK</sequence>
<evidence type="ECO:0000313" key="1">
    <source>
        <dbReference type="EMBL" id="TNC75739.1"/>
    </source>
</evidence>
<dbReference type="Proteomes" id="UP000305681">
    <property type="component" value="Unassembled WGS sequence"/>
</dbReference>
<accession>A0A5C4NTS2</accession>
<name>A0A5C4NTS2_9BURK</name>
<proteinExistence type="predicted"/>
<dbReference type="EMBL" id="VDGE01000006">
    <property type="protein sequence ID" value="TNC75739.1"/>
    <property type="molecule type" value="Genomic_DNA"/>
</dbReference>
<gene>
    <name evidence="1" type="ORF">FHI69_15845</name>
</gene>
<evidence type="ECO:0000313" key="2">
    <source>
        <dbReference type="Proteomes" id="UP000305681"/>
    </source>
</evidence>
<organism evidence="1 2">
    <name type="scientific">Janthinobacterium lividum</name>
    <dbReference type="NCBI Taxonomy" id="29581"/>
    <lineage>
        <taxon>Bacteria</taxon>
        <taxon>Pseudomonadati</taxon>
        <taxon>Pseudomonadota</taxon>
        <taxon>Betaproteobacteria</taxon>
        <taxon>Burkholderiales</taxon>
        <taxon>Oxalobacteraceae</taxon>
        <taxon>Janthinobacterium</taxon>
    </lineage>
</organism>
<protein>
    <submittedName>
        <fullName evidence="1">Uncharacterized protein</fullName>
    </submittedName>
</protein>